<keyword evidence="1" id="KW-0472">Membrane</keyword>
<name>K5XFM0_PHACS</name>
<keyword evidence="1" id="KW-0812">Transmembrane</keyword>
<dbReference type="EMBL" id="JH930468">
    <property type="protein sequence ID" value="EKM61872.1"/>
    <property type="molecule type" value="Genomic_DNA"/>
</dbReference>
<dbReference type="InterPro" id="IPR045340">
    <property type="entry name" value="DUF6533"/>
</dbReference>
<dbReference type="InParanoid" id="K5XFM0"/>
<dbReference type="RefSeq" id="XP_007391265.1">
    <property type="nucleotide sequence ID" value="XM_007391203.1"/>
</dbReference>
<feature type="transmembrane region" description="Helical" evidence="1">
    <location>
        <begin position="231"/>
        <end position="251"/>
    </location>
</feature>
<feature type="transmembrane region" description="Helical" evidence="1">
    <location>
        <begin position="141"/>
        <end position="164"/>
    </location>
</feature>
<keyword evidence="1" id="KW-1133">Transmembrane helix</keyword>
<gene>
    <name evidence="3" type="ORF">PHACADRAFT_205002</name>
</gene>
<dbReference type="OrthoDB" id="3258294at2759"/>
<evidence type="ECO:0000313" key="4">
    <source>
        <dbReference type="Proteomes" id="UP000008370"/>
    </source>
</evidence>
<proteinExistence type="predicted"/>
<organism evidence="3 4">
    <name type="scientific">Phanerochaete carnosa (strain HHB-10118-sp)</name>
    <name type="common">White-rot fungus</name>
    <name type="synonym">Peniophora carnosa</name>
    <dbReference type="NCBI Taxonomy" id="650164"/>
    <lineage>
        <taxon>Eukaryota</taxon>
        <taxon>Fungi</taxon>
        <taxon>Dikarya</taxon>
        <taxon>Basidiomycota</taxon>
        <taxon>Agaricomycotina</taxon>
        <taxon>Agaricomycetes</taxon>
        <taxon>Polyporales</taxon>
        <taxon>Phanerochaetaceae</taxon>
        <taxon>Phanerochaete</taxon>
    </lineage>
</organism>
<dbReference type="HOGENOM" id="CLU_035509_15_2_1"/>
<dbReference type="GeneID" id="18912325"/>
<dbReference type="Proteomes" id="UP000008370">
    <property type="component" value="Unassembled WGS sequence"/>
</dbReference>
<dbReference type="STRING" id="650164.K5XFM0"/>
<accession>K5XFM0</accession>
<sequence length="319" mass="35487">MSTSGLPLSYVNALNIGKQSRSAAIGLLFYDHLLSLDREVEFVWTADKKRPAFWLYIFVSTPVFASPGLSANSWQNRFFALAYYIFDTIPITPAGRTPSNAGTSCVIYLMCDAIVTTLSTLAVQVVLQLRIYALYERNRRILILLVTLCSLEVVAMAVLVGITMGHLEGLPLRSTATGCAYQGLLSLSSLFWIPGLVYEPILFVLVAYKAWDPFGRQPTLPLVKRIARDSLMYFVAVFAELLVSTIIWAHAPQYINIVNPWSAALPSLLGSRLMLNMREAVFNNGSTNTYIIETFTDASPDITYARQGNDEENEMNEIS</sequence>
<evidence type="ECO:0000313" key="3">
    <source>
        <dbReference type="EMBL" id="EKM61872.1"/>
    </source>
</evidence>
<keyword evidence="4" id="KW-1185">Reference proteome</keyword>
<dbReference type="AlphaFoldDB" id="K5XFM0"/>
<evidence type="ECO:0000256" key="1">
    <source>
        <dbReference type="SAM" id="Phobius"/>
    </source>
</evidence>
<feature type="transmembrane region" description="Helical" evidence="1">
    <location>
        <begin position="53"/>
        <end position="71"/>
    </location>
</feature>
<dbReference type="KEGG" id="pco:PHACADRAFT_205002"/>
<feature type="transmembrane region" description="Helical" evidence="1">
    <location>
        <begin position="191"/>
        <end position="211"/>
    </location>
</feature>
<evidence type="ECO:0000259" key="2">
    <source>
        <dbReference type="Pfam" id="PF20151"/>
    </source>
</evidence>
<reference evidence="3 4" key="1">
    <citation type="journal article" date="2012" name="BMC Genomics">
        <title>Comparative genomics of the white-rot fungi, Phanerochaete carnosa and P. chrysosporium, to elucidate the genetic basis of the distinct wood types they colonize.</title>
        <authorList>
            <person name="Suzuki H."/>
            <person name="MacDonald J."/>
            <person name="Syed K."/>
            <person name="Salamov A."/>
            <person name="Hori C."/>
            <person name="Aerts A."/>
            <person name="Henrissat B."/>
            <person name="Wiebenga A."/>
            <person name="vanKuyk P.A."/>
            <person name="Barry K."/>
            <person name="Lindquist E."/>
            <person name="LaButti K."/>
            <person name="Lapidus A."/>
            <person name="Lucas S."/>
            <person name="Coutinho P."/>
            <person name="Gong Y."/>
            <person name="Samejima M."/>
            <person name="Mahadevan R."/>
            <person name="Abou-Zaid M."/>
            <person name="de Vries R.P."/>
            <person name="Igarashi K."/>
            <person name="Yadav J.S."/>
            <person name="Grigoriev I.V."/>
            <person name="Master E.R."/>
        </authorList>
    </citation>
    <scope>NUCLEOTIDE SEQUENCE [LARGE SCALE GENOMIC DNA]</scope>
    <source>
        <strain evidence="3 4">HHB-10118-sp</strain>
    </source>
</reference>
<dbReference type="Pfam" id="PF20151">
    <property type="entry name" value="DUF6533"/>
    <property type="match status" value="1"/>
</dbReference>
<protein>
    <recommendedName>
        <fullName evidence="2">DUF6533 domain-containing protein</fullName>
    </recommendedName>
</protein>
<feature type="domain" description="DUF6533" evidence="2">
    <location>
        <begin position="23"/>
        <end position="58"/>
    </location>
</feature>